<name>A0A9Q9DV68_CURCL</name>
<evidence type="ECO:0008006" key="4">
    <source>
        <dbReference type="Google" id="ProtNLM"/>
    </source>
</evidence>
<dbReference type="PANTHER" id="PTHR12959:SF11">
    <property type="entry name" value="GPI TRANSAMIDASE COMPONENT PIG-T"/>
    <property type="match status" value="1"/>
</dbReference>
<dbReference type="InterPro" id="IPR007245">
    <property type="entry name" value="PIG-T"/>
</dbReference>
<evidence type="ECO:0000313" key="2">
    <source>
        <dbReference type="EMBL" id="USP79539.1"/>
    </source>
</evidence>
<sequence>MLHVAHVVKLEAPPALLLCVGLLVLGLKRLIVDFGTGSQFVLGVGEEVVWAVANKIRATDLGVGDAELGRALVGSVHELFAHELLCIVRDVESWGQRDGQKKSRQCDRGNAKYGIHTARPITRGAPSPSTSTLHLITTPPFPRRERYNAAMLSYFALLLLNALIAFVSASSDYSERLLLRPLPQNTLLASFNFRSNESAAAFEAQNFRYFPRSFGQILQHTHTKELHLRFSVGRWDADNWGQRPWNGAREGGTGVELWAWVEADTEDEAFARWLKLTNALSGLFCASINFIDATKTIRPVMSFDPEGQHGNASNLHLLHGTLPHEVVCTENLTPFLKLLPCKGKAGVSSLLDGHKLFDAAFQTMAVDVRPTCDEAGSTCSIEMEQSVDMVLDIDRAKRPRDNPIPRPLPIEQIECDTSKGYNGHDTCYPLNKGTELPWTLEEVFGRPLRGACPLVGESADESHNVCINMPPERIMEVETEGPFTEMKLASDTLRCFKLPTGQNFNVALPEQKMKTGLVRPDPLVFAARSINGHGQERGSIQAVIRNPSKEQAVEIVYLESLPWFMKPYLHTLRAHLDTTDQTPIKETYYRPAVDRKRGTHLELRMVIPPASTLTLTYDFEKAILRYTEYPPDANRGFDVAPAVIRVLSPSSGDNKGIYVRTNSLLLPLPTPDFSMPYNVIILTSTVMALGFGNIFNLLVRRFVGVDEVPAMGAGGLKGIIQGKVMRLKGLLGMK</sequence>
<keyword evidence="1" id="KW-0472">Membrane</keyword>
<dbReference type="EMBL" id="CP089278">
    <property type="protein sequence ID" value="USP79539.1"/>
    <property type="molecule type" value="Genomic_DNA"/>
</dbReference>
<keyword evidence="1" id="KW-0812">Transmembrane</keyword>
<keyword evidence="3" id="KW-1185">Reference proteome</keyword>
<dbReference type="AlphaFoldDB" id="A0A9Q9DV68"/>
<feature type="transmembrane region" description="Helical" evidence="1">
    <location>
        <begin position="149"/>
        <end position="169"/>
    </location>
</feature>
<feature type="transmembrane region" description="Helical" evidence="1">
    <location>
        <begin position="677"/>
        <end position="699"/>
    </location>
</feature>
<dbReference type="VEuPathDB" id="FungiDB:yc1106_06813"/>
<protein>
    <recommendedName>
        <fullName evidence="4">GPI transamidase component GPI16</fullName>
    </recommendedName>
</protein>
<accession>A0A9Q9DV68</accession>
<keyword evidence="1" id="KW-1133">Transmembrane helix</keyword>
<feature type="transmembrane region" description="Helical" evidence="1">
    <location>
        <begin position="12"/>
        <end position="31"/>
    </location>
</feature>
<evidence type="ECO:0000256" key="1">
    <source>
        <dbReference type="SAM" id="Phobius"/>
    </source>
</evidence>
<dbReference type="PANTHER" id="PTHR12959">
    <property type="entry name" value="GPI TRANSAMIDASE COMPONENT PIG-T-RELATED"/>
    <property type="match status" value="1"/>
</dbReference>
<gene>
    <name evidence="2" type="ORF">yc1106_06813</name>
</gene>
<organism evidence="2 3">
    <name type="scientific">Curvularia clavata</name>
    <dbReference type="NCBI Taxonomy" id="95742"/>
    <lineage>
        <taxon>Eukaryota</taxon>
        <taxon>Fungi</taxon>
        <taxon>Dikarya</taxon>
        <taxon>Ascomycota</taxon>
        <taxon>Pezizomycotina</taxon>
        <taxon>Dothideomycetes</taxon>
        <taxon>Pleosporomycetidae</taxon>
        <taxon>Pleosporales</taxon>
        <taxon>Pleosporineae</taxon>
        <taxon>Pleosporaceae</taxon>
        <taxon>Curvularia</taxon>
    </lineage>
</organism>
<dbReference type="OrthoDB" id="331263at2759"/>
<dbReference type="GO" id="GO:0042765">
    <property type="term" value="C:GPI-anchor transamidase complex"/>
    <property type="evidence" value="ECO:0007669"/>
    <property type="project" value="InterPro"/>
</dbReference>
<reference evidence="2" key="1">
    <citation type="submission" date="2021-12" db="EMBL/GenBank/DDBJ databases">
        <title>Curvularia clavata genome.</title>
        <authorList>
            <person name="Cao Y."/>
        </authorList>
    </citation>
    <scope>NUCLEOTIDE SEQUENCE</scope>
    <source>
        <strain evidence="2">Yc1106</strain>
    </source>
</reference>
<proteinExistence type="predicted"/>
<evidence type="ECO:0000313" key="3">
    <source>
        <dbReference type="Proteomes" id="UP001056012"/>
    </source>
</evidence>
<dbReference type="Pfam" id="PF04113">
    <property type="entry name" value="Gpi16"/>
    <property type="match status" value="1"/>
</dbReference>
<dbReference type="GO" id="GO:0016255">
    <property type="term" value="P:attachment of GPI anchor to protein"/>
    <property type="evidence" value="ECO:0007669"/>
    <property type="project" value="InterPro"/>
</dbReference>
<dbReference type="Proteomes" id="UP001056012">
    <property type="component" value="Chromosome 5"/>
</dbReference>